<evidence type="ECO:0000256" key="7">
    <source>
        <dbReference type="ARBA" id="ARBA00023014"/>
    </source>
</evidence>
<reference evidence="9 10" key="1">
    <citation type="journal article" date="2016" name="Nat. Commun.">
        <title>Thousands of microbial genomes shed light on interconnected biogeochemical processes in an aquifer system.</title>
        <authorList>
            <person name="Anantharaman K."/>
            <person name="Brown C.T."/>
            <person name="Hug L.A."/>
            <person name="Sharon I."/>
            <person name="Castelle C.J."/>
            <person name="Probst A.J."/>
            <person name="Thomas B.C."/>
            <person name="Singh A."/>
            <person name="Wilkins M.J."/>
            <person name="Karaoz U."/>
            <person name="Brodie E.L."/>
            <person name="Williams K.H."/>
            <person name="Hubbard S.S."/>
            <person name="Banfield J.F."/>
        </authorList>
    </citation>
    <scope>NUCLEOTIDE SEQUENCE [LARGE SCALE GENOMIC DNA]</scope>
</reference>
<dbReference type="GO" id="GO:0046872">
    <property type="term" value="F:metal ion binding"/>
    <property type="evidence" value="ECO:0007669"/>
    <property type="project" value="UniProtKB-KW"/>
</dbReference>
<evidence type="ECO:0000313" key="10">
    <source>
        <dbReference type="Proteomes" id="UP000177360"/>
    </source>
</evidence>
<dbReference type="InterPro" id="IPR058240">
    <property type="entry name" value="rSAM_sf"/>
</dbReference>
<dbReference type="GO" id="GO:0051539">
    <property type="term" value="F:4 iron, 4 sulfur cluster binding"/>
    <property type="evidence" value="ECO:0007669"/>
    <property type="project" value="UniProtKB-KW"/>
</dbReference>
<dbReference type="PANTHER" id="PTHR43409:SF7">
    <property type="entry name" value="BLL1977 PROTEIN"/>
    <property type="match status" value="1"/>
</dbReference>
<sequence length="518" mass="60178">MENTTKREIRLFRMIVPASLELNVFSGFISKMTALGPVMVATSVNKVQGWRAEVIDEGNFRGPRDSQGLPDHKALQDRNPATAVGFYCGLSSAIPRVFHLAEFYHKSFAVTIAGGWHAHYQPTEMLENNIDVVVHGDGEYVIWQILSAVEKDGCFADIPGISFWGAGERKTNSSETLEVRDLDDLPHPDFGLLRHAGKIKYYPIGRIRGCDRNCEFCSVKGKPRWSSPQHLFETVNWLVETRRACRFFIVDDRLEGDLAGAIEFFKMVSERYGRRLGFTVQVRLETAQKRELLEAMKNAGVRVVCIGYESPIDEELKAMRKGYLSAKMLEWTRIWRSCGFRIHAMFIFGYPHPQKEISRLVNPKEDVKRFREFIRKSHVDTIQILLPVPLPGTALRERLIEEGRIFPLAIVPWDRYDGNSVCFLPKGMSRRELQEIQMKLMVRFYNLWAFARIPFKTIASPVDCFIWGWDRWYRHWFRDILKAGGYLLVRRWKRGRREGDFIRQLEKYQPDEHENHGI</sequence>
<evidence type="ECO:0000256" key="3">
    <source>
        <dbReference type="ARBA" id="ARBA00022679"/>
    </source>
</evidence>
<dbReference type="AlphaFoldDB" id="A0A1G2E1A6"/>
<dbReference type="SFLD" id="SFLDS00029">
    <property type="entry name" value="Radical_SAM"/>
    <property type="match status" value="1"/>
</dbReference>
<dbReference type="Proteomes" id="UP000177360">
    <property type="component" value="Unassembled WGS sequence"/>
</dbReference>
<name>A0A1G2E1A6_9BACT</name>
<evidence type="ECO:0000256" key="5">
    <source>
        <dbReference type="ARBA" id="ARBA00022723"/>
    </source>
</evidence>
<gene>
    <name evidence="9" type="ORF">A2626_02350</name>
</gene>
<dbReference type="SFLD" id="SFLDG01082">
    <property type="entry name" value="B12-binding_domain_containing"/>
    <property type="match status" value="1"/>
</dbReference>
<evidence type="ECO:0000313" key="9">
    <source>
        <dbReference type="EMBL" id="OGZ19419.1"/>
    </source>
</evidence>
<dbReference type="Pfam" id="PF04055">
    <property type="entry name" value="Radical_SAM"/>
    <property type="match status" value="1"/>
</dbReference>
<dbReference type="InterPro" id="IPR023404">
    <property type="entry name" value="rSAM_horseshoe"/>
</dbReference>
<dbReference type="InterPro" id="IPR034466">
    <property type="entry name" value="Methyltransferase_Class_B"/>
</dbReference>
<dbReference type="InterPro" id="IPR051198">
    <property type="entry name" value="BchE-like"/>
</dbReference>
<dbReference type="InterPro" id="IPR007197">
    <property type="entry name" value="rSAM"/>
</dbReference>
<comment type="caution">
    <text evidence="9">The sequence shown here is derived from an EMBL/GenBank/DDBJ whole genome shotgun (WGS) entry which is preliminary data.</text>
</comment>
<dbReference type="SMART" id="SM00729">
    <property type="entry name" value="Elp3"/>
    <property type="match status" value="1"/>
</dbReference>
<dbReference type="EMBL" id="MHLZ01000033">
    <property type="protein sequence ID" value="OGZ19419.1"/>
    <property type="molecule type" value="Genomic_DNA"/>
</dbReference>
<dbReference type="SFLD" id="SFLDG01123">
    <property type="entry name" value="methyltransferase_(Class_B)"/>
    <property type="match status" value="1"/>
</dbReference>
<evidence type="ECO:0000256" key="6">
    <source>
        <dbReference type="ARBA" id="ARBA00023004"/>
    </source>
</evidence>
<dbReference type="SUPFAM" id="SSF102114">
    <property type="entry name" value="Radical SAM enzymes"/>
    <property type="match status" value="1"/>
</dbReference>
<evidence type="ECO:0000256" key="4">
    <source>
        <dbReference type="ARBA" id="ARBA00022691"/>
    </source>
</evidence>
<accession>A0A1G2E1A6</accession>
<feature type="domain" description="Radical SAM core" evidence="8">
    <location>
        <begin position="194"/>
        <end position="426"/>
    </location>
</feature>
<dbReference type="InterPro" id="IPR006638">
    <property type="entry name" value="Elp3/MiaA/NifB-like_rSAM"/>
</dbReference>
<proteinExistence type="predicted"/>
<comment type="cofactor">
    <cofactor evidence="1">
        <name>[4Fe-4S] cluster</name>
        <dbReference type="ChEBI" id="CHEBI:49883"/>
    </cofactor>
</comment>
<dbReference type="Gene3D" id="3.80.30.20">
    <property type="entry name" value="tm_1862 like domain"/>
    <property type="match status" value="1"/>
</dbReference>
<keyword evidence="6" id="KW-0408">Iron</keyword>
<keyword evidence="2" id="KW-0489">Methyltransferase</keyword>
<evidence type="ECO:0000256" key="2">
    <source>
        <dbReference type="ARBA" id="ARBA00022603"/>
    </source>
</evidence>
<dbReference type="PANTHER" id="PTHR43409">
    <property type="entry name" value="ANAEROBIC MAGNESIUM-PROTOPORPHYRIN IX MONOMETHYL ESTER CYCLASE-RELATED"/>
    <property type="match status" value="1"/>
</dbReference>
<dbReference type="CDD" id="cd01335">
    <property type="entry name" value="Radical_SAM"/>
    <property type="match status" value="1"/>
</dbReference>
<dbReference type="Gene3D" id="3.40.50.280">
    <property type="entry name" value="Cobalamin-binding domain"/>
    <property type="match status" value="1"/>
</dbReference>
<evidence type="ECO:0000256" key="1">
    <source>
        <dbReference type="ARBA" id="ARBA00001966"/>
    </source>
</evidence>
<keyword evidence="3" id="KW-0808">Transferase</keyword>
<keyword evidence="7" id="KW-0411">Iron-sulfur</keyword>
<keyword evidence="4" id="KW-0949">S-adenosyl-L-methionine</keyword>
<protein>
    <recommendedName>
        <fullName evidence="8">Radical SAM core domain-containing protein</fullName>
    </recommendedName>
</protein>
<organism evidence="9 10">
    <name type="scientific">Candidatus Nealsonbacteria bacterium RIFCSPHIGHO2_01_FULL_38_55</name>
    <dbReference type="NCBI Taxonomy" id="1801664"/>
    <lineage>
        <taxon>Bacteria</taxon>
        <taxon>Candidatus Nealsoniibacteriota</taxon>
    </lineage>
</organism>
<evidence type="ECO:0000259" key="8">
    <source>
        <dbReference type="PROSITE" id="PS51918"/>
    </source>
</evidence>
<dbReference type="GO" id="GO:0003824">
    <property type="term" value="F:catalytic activity"/>
    <property type="evidence" value="ECO:0007669"/>
    <property type="project" value="InterPro"/>
</dbReference>
<keyword evidence="5" id="KW-0479">Metal-binding</keyword>
<dbReference type="PROSITE" id="PS51918">
    <property type="entry name" value="RADICAL_SAM"/>
    <property type="match status" value="1"/>
</dbReference>